<dbReference type="EMBL" id="ANPE02000098">
    <property type="protein sequence ID" value="EMY34866.1"/>
    <property type="molecule type" value="Genomic_DNA"/>
</dbReference>
<dbReference type="Gene3D" id="3.40.50.1820">
    <property type="entry name" value="alpha/beta hydrolase"/>
    <property type="match status" value="1"/>
</dbReference>
<evidence type="ECO:0000259" key="1">
    <source>
        <dbReference type="Pfam" id="PF12146"/>
    </source>
</evidence>
<keyword evidence="3" id="KW-1185">Reference proteome</keyword>
<comment type="caution">
    <text evidence="2">The sequence shown here is derived from an EMBL/GenBank/DDBJ whole genome shotgun (WGS) entry which is preliminary data.</text>
</comment>
<organism evidence="2 3">
    <name type="scientific">Arthrobacter crystallopoietes BAB-32</name>
    <dbReference type="NCBI Taxonomy" id="1246476"/>
    <lineage>
        <taxon>Bacteria</taxon>
        <taxon>Bacillati</taxon>
        <taxon>Actinomycetota</taxon>
        <taxon>Actinomycetes</taxon>
        <taxon>Micrococcales</taxon>
        <taxon>Micrococcaceae</taxon>
        <taxon>Crystallibacter</taxon>
    </lineage>
</organism>
<sequence>MAAIALENNEVLVRLQPREKLAGLLGDLRFPLASVKQVDVVADAFDAVRGFRAPGLAIPGRTRIGTWRRRSGKLFAVARRGEPAVRMELAGEAFSTVVVCVEDPAGIAEQVRLAADLPLAPQFTEEEVRFQSGGLGLAGSWMRPEGRTLGVALILPGSGEIDRNADHRRIPLGISRDLARSLAARGIASLRYDKRGTGSSGGTFLSAGFAQNTDDATAALRWTSQRAGGLPVFLVGHSEGSYHAAALAAEQEVPLAGAVLLSASAHSGFETARWQTAQISRTLPAFPRMLLKLLRQDLAKLQAKSVAKIQATTGDVARMQGRRMNALWWREFLDFDPMPYLRRIQVLVLAATGTKDLQVDPADLDLIAVTVPGPVTTHRLEDLSHLLRRDPAGPSMSDYKRQVREPVDAELLDLVSGWIGRQAEAEAPAGTPSSSLA</sequence>
<dbReference type="InterPro" id="IPR029058">
    <property type="entry name" value="AB_hydrolase_fold"/>
</dbReference>
<dbReference type="InterPro" id="IPR022742">
    <property type="entry name" value="Hydrolase_4"/>
</dbReference>
<dbReference type="SUPFAM" id="SSF53474">
    <property type="entry name" value="alpha/beta-Hydrolases"/>
    <property type="match status" value="1"/>
</dbReference>
<dbReference type="PANTHER" id="PTHR43265:SF1">
    <property type="entry name" value="ESTERASE ESTD"/>
    <property type="match status" value="1"/>
</dbReference>
<protein>
    <recommendedName>
        <fullName evidence="1">Serine aminopeptidase S33 domain-containing protein</fullName>
    </recommendedName>
</protein>
<dbReference type="PANTHER" id="PTHR43265">
    <property type="entry name" value="ESTERASE ESTD"/>
    <property type="match status" value="1"/>
</dbReference>
<dbReference type="GO" id="GO:0052689">
    <property type="term" value="F:carboxylic ester hydrolase activity"/>
    <property type="evidence" value="ECO:0007669"/>
    <property type="project" value="TreeGrafter"/>
</dbReference>
<proteinExistence type="predicted"/>
<evidence type="ECO:0000313" key="3">
    <source>
        <dbReference type="Proteomes" id="UP000010729"/>
    </source>
</evidence>
<evidence type="ECO:0000313" key="2">
    <source>
        <dbReference type="EMBL" id="EMY34866.1"/>
    </source>
</evidence>
<dbReference type="RefSeq" id="WP_005268349.1">
    <property type="nucleotide sequence ID" value="NZ_ANPE02000098.1"/>
</dbReference>
<feature type="domain" description="Serine aminopeptidase S33" evidence="1">
    <location>
        <begin position="176"/>
        <end position="390"/>
    </location>
</feature>
<dbReference type="InterPro" id="IPR053145">
    <property type="entry name" value="AB_hydrolase_Est10"/>
</dbReference>
<dbReference type="Proteomes" id="UP000010729">
    <property type="component" value="Unassembled WGS sequence"/>
</dbReference>
<name>N1UWV1_9MICC</name>
<gene>
    <name evidence="2" type="ORF">D477_007489</name>
</gene>
<dbReference type="Pfam" id="PF12146">
    <property type="entry name" value="Hydrolase_4"/>
    <property type="match status" value="1"/>
</dbReference>
<reference evidence="2 3" key="1">
    <citation type="journal article" date="2013" name="Genome Announc.">
        <title>Draft Genome Sequence of Arthrobacter crystallopoietes Strain BAB-32, Revealing Genes for Bioremediation.</title>
        <authorList>
            <person name="Joshi M.N."/>
            <person name="Pandit A.S."/>
            <person name="Sharma A."/>
            <person name="Pandya R.V."/>
            <person name="Desai S.M."/>
            <person name="Saxena A.K."/>
            <person name="Bagatharia S.B."/>
        </authorList>
    </citation>
    <scope>NUCLEOTIDE SEQUENCE [LARGE SCALE GENOMIC DNA]</scope>
    <source>
        <strain evidence="2 3">BAB-32</strain>
    </source>
</reference>
<dbReference type="AlphaFoldDB" id="N1UWV1"/>
<accession>N1UWV1</accession>